<keyword evidence="6" id="KW-0010">Activator</keyword>
<evidence type="ECO:0000256" key="5">
    <source>
        <dbReference type="ARBA" id="ARBA00023242"/>
    </source>
</evidence>
<comment type="caution">
    <text evidence="7">The sequence shown here is derived from an EMBL/GenBank/DDBJ whole genome shotgun (WGS) entry which is preliminary data.</text>
</comment>
<evidence type="ECO:0000313" key="7">
    <source>
        <dbReference type="EMBL" id="KAI3879914.1"/>
    </source>
</evidence>
<dbReference type="Proteomes" id="UP001202328">
    <property type="component" value="Unassembled WGS sequence"/>
</dbReference>
<evidence type="ECO:0000256" key="2">
    <source>
        <dbReference type="ARBA" id="ARBA00009626"/>
    </source>
</evidence>
<comment type="similarity">
    <text evidence="2 6">Belongs to the Mediator complex subunit 4 family.</text>
</comment>
<evidence type="ECO:0000313" key="8">
    <source>
        <dbReference type="Proteomes" id="UP001202328"/>
    </source>
</evidence>
<dbReference type="PANTHER" id="PTHR13208:SF2">
    <property type="entry name" value="MEDIATOR OF RNA POLYMERASE II TRANSCRIPTION SUBUNIT 4"/>
    <property type="match status" value="1"/>
</dbReference>
<proteinExistence type="inferred from homology"/>
<dbReference type="AlphaFoldDB" id="A0AAD4S9X9"/>
<name>A0AAD4S9X9_9MAGN</name>
<keyword evidence="4 6" id="KW-0804">Transcription</keyword>
<dbReference type="EMBL" id="JAJJMB010012240">
    <property type="protein sequence ID" value="KAI3879914.1"/>
    <property type="molecule type" value="Genomic_DNA"/>
</dbReference>
<protein>
    <recommendedName>
        <fullName evidence="6">Mediator of RNA polymerase II transcription subunit 4</fullName>
    </recommendedName>
    <alternativeName>
        <fullName evidence="6">Mediator complex subunit 4</fullName>
    </alternativeName>
</protein>
<organism evidence="7 8">
    <name type="scientific">Papaver atlanticum</name>
    <dbReference type="NCBI Taxonomy" id="357466"/>
    <lineage>
        <taxon>Eukaryota</taxon>
        <taxon>Viridiplantae</taxon>
        <taxon>Streptophyta</taxon>
        <taxon>Embryophyta</taxon>
        <taxon>Tracheophyta</taxon>
        <taxon>Spermatophyta</taxon>
        <taxon>Magnoliopsida</taxon>
        <taxon>Ranunculales</taxon>
        <taxon>Papaveraceae</taxon>
        <taxon>Papaveroideae</taxon>
        <taxon>Papaver</taxon>
    </lineage>
</organism>
<sequence length="298" mass="32561">MASLASKIYQVSPNRASWFTSFRGSLPTFLASQTLTLNPPPLDSTPTSPKEIISLFTSLQTQFFESVAELQEILDLQDAIQKIAREIKAKDAVILAFANKLKEAVHVLDLLVDDCSDYHRPKRPKMEGNSDDTEMTSTTTTIATSLELNDILSYAHRISYTTFAPPGGALPPAPQEEQMCASQLYNFADLDIGLPKIESNEKTIETLVEAPRLAAENNKLGDLAAVQGLLPPNLTIPSGWRPGMPVELPTDFPIIAPAGWKPGDPVPLPRLDAIVLGKVEEQQPRRAPPMPVKGPEPF</sequence>
<dbReference type="InterPro" id="IPR019258">
    <property type="entry name" value="Mediator_Med4"/>
</dbReference>
<evidence type="ECO:0000256" key="4">
    <source>
        <dbReference type="ARBA" id="ARBA00023163"/>
    </source>
</evidence>
<keyword evidence="8" id="KW-1185">Reference proteome</keyword>
<keyword evidence="3 6" id="KW-0805">Transcription regulation</keyword>
<dbReference type="GO" id="GO:0016592">
    <property type="term" value="C:mediator complex"/>
    <property type="evidence" value="ECO:0007669"/>
    <property type="project" value="InterPro"/>
</dbReference>
<comment type="subcellular location">
    <subcellularLocation>
        <location evidence="1 6">Nucleus</location>
    </subcellularLocation>
</comment>
<evidence type="ECO:0000256" key="6">
    <source>
        <dbReference type="RuleBase" id="RU364141"/>
    </source>
</evidence>
<dbReference type="Pfam" id="PF10018">
    <property type="entry name" value="Med4"/>
    <property type="match status" value="1"/>
</dbReference>
<dbReference type="GO" id="GO:0070847">
    <property type="term" value="C:core mediator complex"/>
    <property type="evidence" value="ECO:0007669"/>
    <property type="project" value="TreeGrafter"/>
</dbReference>
<reference evidence="7" key="1">
    <citation type="submission" date="2022-04" db="EMBL/GenBank/DDBJ databases">
        <title>A functionally conserved STORR gene fusion in Papaver species that diverged 16.8 million years ago.</title>
        <authorList>
            <person name="Catania T."/>
        </authorList>
    </citation>
    <scope>NUCLEOTIDE SEQUENCE</scope>
    <source>
        <strain evidence="7">S-188037</strain>
    </source>
</reference>
<gene>
    <name evidence="6" type="primary">MED4</name>
    <name evidence="7" type="ORF">MKW98_018153</name>
</gene>
<dbReference type="GO" id="GO:0006357">
    <property type="term" value="P:regulation of transcription by RNA polymerase II"/>
    <property type="evidence" value="ECO:0007669"/>
    <property type="project" value="InterPro"/>
</dbReference>
<comment type="subunit">
    <text evidence="6">Component of the Mediator complex.</text>
</comment>
<keyword evidence="5 6" id="KW-0539">Nucleus</keyword>
<evidence type="ECO:0000256" key="3">
    <source>
        <dbReference type="ARBA" id="ARBA00023015"/>
    </source>
</evidence>
<dbReference type="GO" id="GO:0003712">
    <property type="term" value="F:transcription coregulator activity"/>
    <property type="evidence" value="ECO:0007669"/>
    <property type="project" value="InterPro"/>
</dbReference>
<dbReference type="PANTHER" id="PTHR13208">
    <property type="entry name" value="MEDIATOR OF RNA POLYMERASE II TRANSCRIPTION SUBUNIT 4"/>
    <property type="match status" value="1"/>
</dbReference>
<accession>A0AAD4S9X9</accession>
<evidence type="ECO:0000256" key="1">
    <source>
        <dbReference type="ARBA" id="ARBA00004123"/>
    </source>
</evidence>
<comment type="function">
    <text evidence="6">Component of the Mediator complex, a coactivator involved in the regulated transcription of nearly all RNA polymerase II-dependent genes. Mediator functions as a bridge to convey information from gene-specific regulatory proteins to the basal RNA polymerase II transcription machinery. Mediator is recruited to promoters by direct interactions with regulatory proteins and serves as a scaffold for the assembly of a functional preinitiation complex with RNA polymerase II and the general transcription factors.</text>
</comment>